<gene>
    <name evidence="1" type="ORF">FOE67_12330</name>
</gene>
<evidence type="ECO:0000313" key="1">
    <source>
        <dbReference type="EMBL" id="MBB0230275.1"/>
    </source>
</evidence>
<reference evidence="2" key="1">
    <citation type="submission" date="2019-10" db="EMBL/GenBank/DDBJ databases">
        <title>Streptomyces sp. nov., a novel actinobacterium isolated from alkaline environment.</title>
        <authorList>
            <person name="Golinska P."/>
        </authorList>
    </citation>
    <scope>NUCLEOTIDE SEQUENCE [LARGE SCALE GENOMIC DNA]</scope>
    <source>
        <strain evidence="2">DSM 42108</strain>
    </source>
</reference>
<evidence type="ECO:0000313" key="2">
    <source>
        <dbReference type="Proteomes" id="UP000530234"/>
    </source>
</evidence>
<dbReference type="Proteomes" id="UP000530234">
    <property type="component" value="Unassembled WGS sequence"/>
</dbReference>
<dbReference type="AlphaFoldDB" id="A0A7W3T3I9"/>
<proteinExistence type="predicted"/>
<keyword evidence="2" id="KW-1185">Reference proteome</keyword>
<name>A0A7W3T3I9_9ACTN</name>
<dbReference type="RefSeq" id="WP_182663566.1">
    <property type="nucleotide sequence ID" value="NZ_VKHS01000251.1"/>
</dbReference>
<accession>A0A7W3T3I9</accession>
<comment type="caution">
    <text evidence="1">The sequence shown here is derived from an EMBL/GenBank/DDBJ whole genome shotgun (WGS) entry which is preliminary data.</text>
</comment>
<organism evidence="1 2">
    <name type="scientific">Streptomyces calidiresistens</name>
    <dbReference type="NCBI Taxonomy" id="1485586"/>
    <lineage>
        <taxon>Bacteria</taxon>
        <taxon>Bacillati</taxon>
        <taxon>Actinomycetota</taxon>
        <taxon>Actinomycetes</taxon>
        <taxon>Kitasatosporales</taxon>
        <taxon>Streptomycetaceae</taxon>
        <taxon>Streptomyces</taxon>
    </lineage>
</organism>
<protein>
    <submittedName>
        <fullName evidence="1">Uncharacterized protein</fullName>
    </submittedName>
</protein>
<sequence length="47" mass="5028">MIAVTGTFRRAVRASAVPAGPGRAPLLLVSRRHIDYCRCRSAACSRG</sequence>
<dbReference type="EMBL" id="VKHS01000251">
    <property type="protein sequence ID" value="MBB0230275.1"/>
    <property type="molecule type" value="Genomic_DNA"/>
</dbReference>